<dbReference type="InterPro" id="IPR013783">
    <property type="entry name" value="Ig-like_fold"/>
</dbReference>
<keyword evidence="3 5" id="KW-0326">Glycosidase</keyword>
<name>A0A371AX59_9FIRM</name>
<gene>
    <name evidence="5" type="ORF">DWV06_05565</name>
</gene>
<dbReference type="Gene3D" id="3.20.20.80">
    <property type="entry name" value="Glycosidases"/>
    <property type="match status" value="1"/>
</dbReference>
<evidence type="ECO:0000256" key="1">
    <source>
        <dbReference type="ARBA" id="ARBA00008061"/>
    </source>
</evidence>
<evidence type="ECO:0000259" key="4">
    <source>
        <dbReference type="SMART" id="SM00642"/>
    </source>
</evidence>
<dbReference type="SUPFAM" id="SSF81296">
    <property type="entry name" value="E set domains"/>
    <property type="match status" value="1"/>
</dbReference>
<keyword evidence="6" id="KW-1185">Reference proteome</keyword>
<evidence type="ECO:0000313" key="6">
    <source>
        <dbReference type="Proteomes" id="UP000255036"/>
    </source>
</evidence>
<dbReference type="RefSeq" id="WP_115481193.1">
    <property type="nucleotide sequence ID" value="NZ_QRCT01000014.1"/>
</dbReference>
<dbReference type="GO" id="GO:0004553">
    <property type="term" value="F:hydrolase activity, hydrolyzing O-glycosyl compounds"/>
    <property type="evidence" value="ECO:0007669"/>
    <property type="project" value="InterPro"/>
</dbReference>
<dbReference type="Proteomes" id="UP000255036">
    <property type="component" value="Unassembled WGS sequence"/>
</dbReference>
<feature type="domain" description="Glycosyl hydrolase family 13 catalytic" evidence="4">
    <location>
        <begin position="154"/>
        <end position="511"/>
    </location>
</feature>
<protein>
    <submittedName>
        <fullName evidence="5">Alpha-glycosidase</fullName>
    </submittedName>
</protein>
<dbReference type="SMART" id="SM00642">
    <property type="entry name" value="Aamy"/>
    <property type="match status" value="1"/>
</dbReference>
<dbReference type="AlphaFoldDB" id="A0A371AX59"/>
<comment type="caution">
    <text evidence="5">The sequence shown here is derived from an EMBL/GenBank/DDBJ whole genome shotgun (WGS) entry which is preliminary data.</text>
</comment>
<accession>A0A371AX59</accession>
<evidence type="ECO:0000256" key="3">
    <source>
        <dbReference type="ARBA" id="ARBA00023295"/>
    </source>
</evidence>
<organism evidence="5 6">
    <name type="scientific">Anaerosacchariphilus polymeriproducens</name>
    <dbReference type="NCBI Taxonomy" id="1812858"/>
    <lineage>
        <taxon>Bacteria</taxon>
        <taxon>Bacillati</taxon>
        <taxon>Bacillota</taxon>
        <taxon>Clostridia</taxon>
        <taxon>Lachnospirales</taxon>
        <taxon>Lachnospiraceae</taxon>
        <taxon>Anaerosacchariphilus</taxon>
    </lineage>
</organism>
<dbReference type="GO" id="GO:0005975">
    <property type="term" value="P:carbohydrate metabolic process"/>
    <property type="evidence" value="ECO:0007669"/>
    <property type="project" value="InterPro"/>
</dbReference>
<keyword evidence="2" id="KW-0378">Hydrolase</keyword>
<proteinExistence type="inferred from homology"/>
<dbReference type="PANTHER" id="PTHR10357:SF210">
    <property type="entry name" value="MALTODEXTRIN GLUCOSIDASE"/>
    <property type="match status" value="1"/>
</dbReference>
<dbReference type="InterPro" id="IPR017853">
    <property type="entry name" value="GH"/>
</dbReference>
<dbReference type="InterPro" id="IPR006047">
    <property type="entry name" value="GH13_cat_dom"/>
</dbReference>
<dbReference type="Gene3D" id="2.60.40.1180">
    <property type="entry name" value="Golgi alpha-mannosidase II"/>
    <property type="match status" value="1"/>
</dbReference>
<dbReference type="Gene3D" id="3.90.400.10">
    <property type="entry name" value="Oligo-1,6-glucosidase, Domain 2"/>
    <property type="match status" value="1"/>
</dbReference>
<evidence type="ECO:0000256" key="2">
    <source>
        <dbReference type="ARBA" id="ARBA00022801"/>
    </source>
</evidence>
<comment type="similarity">
    <text evidence="1">Belongs to the glycosyl hydrolase 13 family.</text>
</comment>
<dbReference type="Pfam" id="PF00128">
    <property type="entry name" value="Alpha-amylase"/>
    <property type="match status" value="1"/>
</dbReference>
<dbReference type="Pfam" id="PF02903">
    <property type="entry name" value="Alpha-amylase_N"/>
    <property type="match status" value="1"/>
</dbReference>
<sequence>MNFAAVIHEPKSKMSYSYDEKTIHVRIKVGKNDAQRIRIRAVDPFNWIPSKEDSEKYVFDTNTIVEIPMAKECETEYHDVWFASVEEFVWSRIRYGFVIENETEKYFYGSNHVVDLKNNAEEENNIWNYYNFPYINTEDIYQAPKWVEDTIWYQIFPYSFSNENTESSGESHGTLKGIIKKLDYIKEIGINGIYFTPIFLAGSEHKYDTIDYKQIDPDFGTNEEFAELVEEAHKRGIRIMLDAVFNHCGNKHPFWQDVLKKGKKSEYYDCFYIVDDTKEPNELIEINGVKFNNFKTFGYVAQMPKWNTGNQKVREYLLNVATYWIEKYHIDGWRLDVANEVSHDFWRVFRKRVKDIDPNLYILGENWDNSMPWLGGDQFDSVMNYEFMNQIWNFIGTCELGKERKKSFTAQQFKNGMSELISFYPKPVQKVMFNLLDSHDTARIMSICRGNIKAVMLAYVIQMTFAGSPSIYYGSELGLDGMEENRKFMPWDIAKTDHELKRHIQKLIQIRKTNSCCKSTNIHWLTADNVTGTVIYKKSSKNSKMYVVIHNNEKEEEIILPDEMRNKIFKEIYREEKIETTENLILKPYEFLILSKSHMQNYD</sequence>
<dbReference type="CDD" id="cd11338">
    <property type="entry name" value="AmyAc_CMD"/>
    <property type="match status" value="1"/>
</dbReference>
<dbReference type="OrthoDB" id="9805159at2"/>
<dbReference type="EMBL" id="QRCT01000014">
    <property type="protein sequence ID" value="RDU24168.1"/>
    <property type="molecule type" value="Genomic_DNA"/>
</dbReference>
<dbReference type="Gene3D" id="2.60.40.10">
    <property type="entry name" value="Immunoglobulins"/>
    <property type="match status" value="1"/>
</dbReference>
<dbReference type="SUPFAM" id="SSF51445">
    <property type="entry name" value="(Trans)glycosidases"/>
    <property type="match status" value="1"/>
</dbReference>
<dbReference type="InterPro" id="IPR013780">
    <property type="entry name" value="Glyco_hydro_b"/>
</dbReference>
<dbReference type="InterPro" id="IPR045857">
    <property type="entry name" value="O16G_dom_2"/>
</dbReference>
<dbReference type="InterPro" id="IPR004185">
    <property type="entry name" value="Glyco_hydro_13_lg-like_dom"/>
</dbReference>
<reference evidence="5 6" key="1">
    <citation type="submission" date="2018-07" db="EMBL/GenBank/DDBJ databases">
        <title>Anaerosacharophilus polymeroproducens gen. nov. sp. nov., an anaerobic bacterium isolated from salt field.</title>
        <authorList>
            <person name="Kim W."/>
            <person name="Yang S.-H."/>
            <person name="Oh J."/>
            <person name="Lee J.-H."/>
            <person name="Kwon K.K."/>
        </authorList>
    </citation>
    <scope>NUCLEOTIDE SEQUENCE [LARGE SCALE GENOMIC DNA]</scope>
    <source>
        <strain evidence="5 6">MCWD5</strain>
    </source>
</reference>
<dbReference type="InterPro" id="IPR014756">
    <property type="entry name" value="Ig_E-set"/>
</dbReference>
<dbReference type="PANTHER" id="PTHR10357">
    <property type="entry name" value="ALPHA-AMYLASE FAMILY MEMBER"/>
    <property type="match status" value="1"/>
</dbReference>
<dbReference type="CDD" id="cd02857">
    <property type="entry name" value="E_set_CDase_PDE_N"/>
    <property type="match status" value="1"/>
</dbReference>
<evidence type="ECO:0000313" key="5">
    <source>
        <dbReference type="EMBL" id="RDU24168.1"/>
    </source>
</evidence>
<dbReference type="SUPFAM" id="SSF51011">
    <property type="entry name" value="Glycosyl hydrolase domain"/>
    <property type="match status" value="1"/>
</dbReference>